<keyword evidence="7 11" id="KW-0804">Transcription</keyword>
<evidence type="ECO:0000256" key="7">
    <source>
        <dbReference type="ARBA" id="ARBA00023163"/>
    </source>
</evidence>
<accession>A0A9E2BFK5</accession>
<dbReference type="Gene3D" id="1.10.150.20">
    <property type="entry name" value="5' to 3' exonuclease, C-terminal subdomain"/>
    <property type="match status" value="1"/>
</dbReference>
<comment type="similarity">
    <text evidence="1 11">Belongs to the RNA polymerase alpha chain family.</text>
</comment>
<dbReference type="EMBL" id="QLTW01000016">
    <property type="protein sequence ID" value="MBT9144683.1"/>
    <property type="molecule type" value="Genomic_DNA"/>
</dbReference>
<evidence type="ECO:0000256" key="2">
    <source>
        <dbReference type="ARBA" id="ARBA00012418"/>
    </source>
</evidence>
<reference evidence="13 14" key="1">
    <citation type="journal article" date="2021" name="bioRxiv">
        <title>Unique metabolic strategies in Hadean analogues reveal hints for primordial physiology.</title>
        <authorList>
            <person name="Nobu M.K."/>
            <person name="Nakai R."/>
            <person name="Tamazawa S."/>
            <person name="Mori H."/>
            <person name="Toyoda A."/>
            <person name="Ijiri A."/>
            <person name="Suzuki S."/>
            <person name="Kurokawa K."/>
            <person name="Kamagata Y."/>
            <person name="Tamaki H."/>
        </authorList>
    </citation>
    <scope>NUCLEOTIDE SEQUENCE [LARGE SCALE GENOMIC DNA]</scope>
    <source>
        <strain evidence="13">BS525</strain>
    </source>
</reference>
<evidence type="ECO:0000256" key="3">
    <source>
        <dbReference type="ARBA" id="ARBA00015972"/>
    </source>
</evidence>
<dbReference type="Pfam" id="PF01000">
    <property type="entry name" value="RNA_pol_A_bac"/>
    <property type="match status" value="1"/>
</dbReference>
<dbReference type="InterPro" id="IPR011263">
    <property type="entry name" value="DNA-dir_RNA_pol_RpoA/D/Rpb3"/>
</dbReference>
<dbReference type="GO" id="GO:0005737">
    <property type="term" value="C:cytoplasm"/>
    <property type="evidence" value="ECO:0007669"/>
    <property type="project" value="UniProtKB-ARBA"/>
</dbReference>
<keyword evidence="6 11" id="KW-0548">Nucleotidyltransferase</keyword>
<dbReference type="InterPro" id="IPR011262">
    <property type="entry name" value="DNA-dir_RNA_pol_insert"/>
</dbReference>
<dbReference type="GO" id="GO:0046983">
    <property type="term" value="F:protein dimerization activity"/>
    <property type="evidence" value="ECO:0007669"/>
    <property type="project" value="InterPro"/>
</dbReference>
<sequence length="308" mass="35019">MVSFIEGVEVIKDSLTSDYLRLIITPLYKGYGTTMGNVLRRILLSSIEGSKIIGFRMSDLPHEFTYVNGIKEDGPRIALNIRNLVVNLIGDYSIENPKSYVIRKVGPGFVSGSDIVEGEIIVINPEQVFLTMERDVEIEMEIFLAKGIGYKSAQVSKEAFSYPLNSIALDSYFSPVVKVNFQVEPTRVGREIDYDKLTLEIWTNKSINPWDTFIKAISILKDHLTIMENPKERVKDEKHKLILIQSLNLKKRVENLLLREGLLSVDKIIKKSRNDFMEMDGFGEKALEDLESKLHDIGMSLKEDINEA</sequence>
<comment type="function">
    <text evidence="11">DNA-dependent RNA polymerase catalyzes the transcription of DNA into RNA using the four ribonucleoside triphosphates as substrates.</text>
</comment>
<comment type="subunit">
    <text evidence="11">Homodimer. The RNAP catalytic core consists of 2 alpha, 1 beta, 1 beta' and 1 omega subunit. When a sigma factor is associated with the core the holoenzyme is formed, which can initiate transcription.</text>
</comment>
<dbReference type="AlphaFoldDB" id="A0A9E2BFK5"/>
<dbReference type="InterPro" id="IPR036603">
    <property type="entry name" value="RBP11-like"/>
</dbReference>
<keyword evidence="4 11" id="KW-0240">DNA-directed RNA polymerase</keyword>
<dbReference type="SUPFAM" id="SSF56553">
    <property type="entry name" value="Insert subdomain of RNA polymerase alpha subunit"/>
    <property type="match status" value="1"/>
</dbReference>
<evidence type="ECO:0000256" key="10">
    <source>
        <dbReference type="ARBA" id="ARBA00048552"/>
    </source>
</evidence>
<proteinExistence type="inferred from homology"/>
<evidence type="ECO:0000256" key="6">
    <source>
        <dbReference type="ARBA" id="ARBA00022695"/>
    </source>
</evidence>
<dbReference type="Proteomes" id="UP000811545">
    <property type="component" value="Unassembled WGS sequence"/>
</dbReference>
<feature type="region of interest" description="Alpha C-terminal domain (alpha-CTD)" evidence="11">
    <location>
        <begin position="240"/>
        <end position="308"/>
    </location>
</feature>
<evidence type="ECO:0000313" key="13">
    <source>
        <dbReference type="EMBL" id="MBT9144683.1"/>
    </source>
</evidence>
<dbReference type="GO" id="GO:0006351">
    <property type="term" value="P:DNA-templated transcription"/>
    <property type="evidence" value="ECO:0007669"/>
    <property type="project" value="UniProtKB-UniRule"/>
</dbReference>
<feature type="domain" description="DNA-directed RNA polymerase RpoA/D/Rpb3-type" evidence="12">
    <location>
        <begin position="19"/>
        <end position="230"/>
    </location>
</feature>
<gene>
    <name evidence="13" type="primary">rpoA_1</name>
    <name evidence="11" type="synonym">rpoA</name>
    <name evidence="13" type="ORF">DDT42_00528</name>
</gene>
<evidence type="ECO:0000259" key="12">
    <source>
        <dbReference type="SMART" id="SM00662"/>
    </source>
</evidence>
<dbReference type="EC" id="2.7.7.6" evidence="2 11"/>
<dbReference type="InterPro" id="IPR036643">
    <property type="entry name" value="RNApol_insert_sf"/>
</dbReference>
<evidence type="ECO:0000256" key="9">
    <source>
        <dbReference type="ARBA" id="ARBA00033070"/>
    </source>
</evidence>
<evidence type="ECO:0000256" key="5">
    <source>
        <dbReference type="ARBA" id="ARBA00022679"/>
    </source>
</evidence>
<dbReference type="InterPro" id="IPR011773">
    <property type="entry name" value="DNA-dir_RpoA"/>
</dbReference>
<comment type="caution">
    <text evidence="13">The sequence shown here is derived from an EMBL/GenBank/DDBJ whole genome shotgun (WGS) entry which is preliminary data.</text>
</comment>
<evidence type="ECO:0000256" key="4">
    <source>
        <dbReference type="ARBA" id="ARBA00022478"/>
    </source>
</evidence>
<dbReference type="GO" id="GO:0003677">
    <property type="term" value="F:DNA binding"/>
    <property type="evidence" value="ECO:0007669"/>
    <property type="project" value="UniProtKB-UniRule"/>
</dbReference>
<dbReference type="HAMAP" id="MF_00059">
    <property type="entry name" value="RNApol_bact_RpoA"/>
    <property type="match status" value="1"/>
</dbReference>
<evidence type="ECO:0000256" key="8">
    <source>
        <dbReference type="ARBA" id="ARBA00032524"/>
    </source>
</evidence>
<dbReference type="SMART" id="SM00662">
    <property type="entry name" value="RPOLD"/>
    <property type="match status" value="1"/>
</dbReference>
<evidence type="ECO:0000256" key="1">
    <source>
        <dbReference type="ARBA" id="ARBA00007123"/>
    </source>
</evidence>
<dbReference type="InterPro" id="IPR011260">
    <property type="entry name" value="RNAP_asu_C"/>
</dbReference>
<keyword evidence="5 11" id="KW-0808">Transferase</keyword>
<dbReference type="CDD" id="cd06928">
    <property type="entry name" value="RNAP_alpha_NTD"/>
    <property type="match status" value="1"/>
</dbReference>
<evidence type="ECO:0000313" key="14">
    <source>
        <dbReference type="Proteomes" id="UP000811545"/>
    </source>
</evidence>
<dbReference type="SUPFAM" id="SSF55257">
    <property type="entry name" value="RBP11-like subunits of RNA polymerase"/>
    <property type="match status" value="1"/>
</dbReference>
<protein>
    <recommendedName>
        <fullName evidence="3 11">DNA-directed RNA polymerase subunit alpha</fullName>
        <shortName evidence="11">RNAP subunit alpha</shortName>
        <ecNumber evidence="2 11">2.7.7.6</ecNumber>
    </recommendedName>
    <alternativeName>
        <fullName evidence="9 11">RNA polymerase subunit alpha</fullName>
    </alternativeName>
    <alternativeName>
        <fullName evidence="8 11">Transcriptase subunit alpha</fullName>
    </alternativeName>
</protein>
<dbReference type="SUPFAM" id="SSF47789">
    <property type="entry name" value="C-terminal domain of RNA polymerase alpha subunit"/>
    <property type="match status" value="1"/>
</dbReference>
<comment type="catalytic activity">
    <reaction evidence="10 11">
        <text>RNA(n) + a ribonucleoside 5'-triphosphate = RNA(n+1) + diphosphate</text>
        <dbReference type="Rhea" id="RHEA:21248"/>
        <dbReference type="Rhea" id="RHEA-COMP:14527"/>
        <dbReference type="Rhea" id="RHEA-COMP:17342"/>
        <dbReference type="ChEBI" id="CHEBI:33019"/>
        <dbReference type="ChEBI" id="CHEBI:61557"/>
        <dbReference type="ChEBI" id="CHEBI:140395"/>
        <dbReference type="EC" id="2.7.7.6"/>
    </reaction>
</comment>
<dbReference type="NCBIfam" id="TIGR02027">
    <property type="entry name" value="rpoA"/>
    <property type="match status" value="1"/>
</dbReference>
<dbReference type="Pfam" id="PF01193">
    <property type="entry name" value="RNA_pol_L"/>
    <property type="match status" value="1"/>
</dbReference>
<organism evidence="13 14">
    <name type="scientific">Psychracetigena formicireducens</name>
    <dbReference type="NCBI Taxonomy" id="2986056"/>
    <lineage>
        <taxon>Bacteria</taxon>
        <taxon>Bacillati</taxon>
        <taxon>Candidatus Lithacetigenota</taxon>
        <taxon>Candidatus Psychracetigena</taxon>
    </lineage>
</organism>
<dbReference type="GO" id="GO:0000428">
    <property type="term" value="C:DNA-directed RNA polymerase complex"/>
    <property type="evidence" value="ECO:0007669"/>
    <property type="project" value="UniProtKB-KW"/>
</dbReference>
<dbReference type="GO" id="GO:0003899">
    <property type="term" value="F:DNA-directed RNA polymerase activity"/>
    <property type="evidence" value="ECO:0007669"/>
    <property type="project" value="UniProtKB-UniRule"/>
</dbReference>
<dbReference type="Pfam" id="PF03118">
    <property type="entry name" value="RNA_pol_A_CTD"/>
    <property type="match status" value="1"/>
</dbReference>
<evidence type="ECO:0000256" key="11">
    <source>
        <dbReference type="HAMAP-Rule" id="MF_00059"/>
    </source>
</evidence>
<comment type="domain">
    <text evidence="11">The N-terminal domain is essential for RNAP assembly and basal transcription, whereas the C-terminal domain is involved in interaction with transcriptional regulators and with upstream promoter elements.</text>
</comment>
<dbReference type="Gene3D" id="3.30.1360.10">
    <property type="entry name" value="RNA polymerase, RBP11-like subunit"/>
    <property type="match status" value="1"/>
</dbReference>
<dbReference type="Gene3D" id="2.170.120.12">
    <property type="entry name" value="DNA-directed RNA polymerase, insert domain"/>
    <property type="match status" value="1"/>
</dbReference>
<name>A0A9E2BFK5_PSYF1</name>
<feature type="region of interest" description="Alpha N-terminal domain (alpha-NTD)" evidence="11">
    <location>
        <begin position="1"/>
        <end position="228"/>
    </location>
</feature>